<evidence type="ECO:0000313" key="5">
    <source>
        <dbReference type="EMBL" id="QHT73961.1"/>
    </source>
</evidence>
<dbReference type="EMBL" id="MN739835">
    <property type="protein sequence ID" value="QHT73961.1"/>
    <property type="molecule type" value="Genomic_DNA"/>
</dbReference>
<organism evidence="5">
    <name type="scientific">viral metagenome</name>
    <dbReference type="NCBI Taxonomy" id="1070528"/>
    <lineage>
        <taxon>unclassified sequences</taxon>
        <taxon>metagenomes</taxon>
        <taxon>organismal metagenomes</taxon>
    </lineage>
</organism>
<dbReference type="AlphaFoldDB" id="A0A6C0H0A1"/>
<feature type="domain" description="Proliferating cell nuclear antigen PCNA C-terminal" evidence="4">
    <location>
        <begin position="133"/>
        <end position="263"/>
    </location>
</feature>
<evidence type="ECO:0000256" key="2">
    <source>
        <dbReference type="ARBA" id="ARBA00023125"/>
    </source>
</evidence>
<dbReference type="GO" id="GO:0019985">
    <property type="term" value="P:translesion synthesis"/>
    <property type="evidence" value="ECO:0007669"/>
    <property type="project" value="TreeGrafter"/>
</dbReference>
<accession>A0A6C0H0A1</accession>
<dbReference type="HAMAP" id="MF_00317">
    <property type="entry name" value="DNApol_clamp_arch"/>
    <property type="match status" value="1"/>
</dbReference>
<dbReference type="GO" id="GO:0006272">
    <property type="term" value="P:leading strand elongation"/>
    <property type="evidence" value="ECO:0007669"/>
    <property type="project" value="TreeGrafter"/>
</dbReference>
<dbReference type="SUPFAM" id="SSF55979">
    <property type="entry name" value="DNA clamp"/>
    <property type="match status" value="2"/>
</dbReference>
<evidence type="ECO:0000259" key="3">
    <source>
        <dbReference type="Pfam" id="PF00705"/>
    </source>
</evidence>
<keyword evidence="2" id="KW-0238">DNA-binding</keyword>
<dbReference type="InterPro" id="IPR022648">
    <property type="entry name" value="Pr_cel_nuc_antig_N"/>
</dbReference>
<proteinExistence type="inferred from homology"/>
<dbReference type="GO" id="GO:0003677">
    <property type="term" value="F:DNA binding"/>
    <property type="evidence" value="ECO:0007669"/>
    <property type="project" value="UniProtKB-KW"/>
</dbReference>
<sequence length="285" mass="32949">MNSNLIFRVKTIQSRVIKILIESLKDLLYEVNFIFSKEGIKMNACNTSNTATICMDLKAENFEEFYCKQTKKIGISMKSLYNHIKNMSDDETLTFFYENDNKLGIRFENSKDNSVAEYKLILMEIPDSDQFDIPDFDFSIISIIPSVKFHKIIKDLNVVHDMIEIRSVNGVMSFSGKGEQSHGQVTLMEADDNEPEEKKKEKLVFKKKNNSIYQGRFSLKNMMILYKCTSLCSNVELYLENDTPLFIKYNIGRLGHTYLILAPVIEDVTKLEADIQVDDEEDEES</sequence>
<dbReference type="InterPro" id="IPR046938">
    <property type="entry name" value="DNA_clamp_sf"/>
</dbReference>
<dbReference type="PRINTS" id="PR00339">
    <property type="entry name" value="PCNACYCLIN"/>
</dbReference>
<dbReference type="InterPro" id="IPR000730">
    <property type="entry name" value="Pr_cel_nuc_antig"/>
</dbReference>
<dbReference type="NCBIfam" id="TIGR00590">
    <property type="entry name" value="pcna"/>
    <property type="match status" value="1"/>
</dbReference>
<protein>
    <recommendedName>
        <fullName evidence="6">Proliferating cell nuclear antigen PCNA N-terminal domain-containing protein</fullName>
    </recommendedName>
</protein>
<evidence type="ECO:0000256" key="1">
    <source>
        <dbReference type="ARBA" id="ARBA00010462"/>
    </source>
</evidence>
<dbReference type="Gene3D" id="3.70.10.10">
    <property type="match status" value="1"/>
</dbReference>
<dbReference type="Pfam" id="PF02747">
    <property type="entry name" value="PCNA_C"/>
    <property type="match status" value="1"/>
</dbReference>
<dbReference type="GO" id="GO:0006298">
    <property type="term" value="P:mismatch repair"/>
    <property type="evidence" value="ECO:0007669"/>
    <property type="project" value="TreeGrafter"/>
</dbReference>
<evidence type="ECO:0000259" key="4">
    <source>
        <dbReference type="Pfam" id="PF02747"/>
    </source>
</evidence>
<evidence type="ECO:0008006" key="6">
    <source>
        <dbReference type="Google" id="ProtNLM"/>
    </source>
</evidence>
<reference evidence="5" key="1">
    <citation type="journal article" date="2020" name="Nature">
        <title>Giant virus diversity and host interactions through global metagenomics.</title>
        <authorList>
            <person name="Schulz F."/>
            <person name="Roux S."/>
            <person name="Paez-Espino D."/>
            <person name="Jungbluth S."/>
            <person name="Walsh D.A."/>
            <person name="Denef V.J."/>
            <person name="McMahon K.D."/>
            <person name="Konstantinidis K.T."/>
            <person name="Eloe-Fadrosh E.A."/>
            <person name="Kyrpides N.C."/>
            <person name="Woyke T."/>
        </authorList>
    </citation>
    <scope>NUCLEOTIDE SEQUENCE</scope>
    <source>
        <strain evidence="5">GVMAG-M-3300023179-4</strain>
    </source>
</reference>
<dbReference type="CDD" id="cd00577">
    <property type="entry name" value="PCNA"/>
    <property type="match status" value="1"/>
</dbReference>
<dbReference type="PANTHER" id="PTHR11352">
    <property type="entry name" value="PROLIFERATING CELL NUCLEAR ANTIGEN"/>
    <property type="match status" value="1"/>
</dbReference>
<feature type="domain" description="Proliferating cell nuclear antigen PCNA N-terminal" evidence="3">
    <location>
        <begin position="8"/>
        <end position="125"/>
    </location>
</feature>
<dbReference type="PANTHER" id="PTHR11352:SF0">
    <property type="entry name" value="PROLIFERATING CELL NUCLEAR ANTIGEN"/>
    <property type="match status" value="1"/>
</dbReference>
<dbReference type="GO" id="GO:0006275">
    <property type="term" value="P:regulation of DNA replication"/>
    <property type="evidence" value="ECO:0007669"/>
    <property type="project" value="InterPro"/>
</dbReference>
<name>A0A6C0H0A1_9ZZZZ</name>
<comment type="similarity">
    <text evidence="1">Belongs to the PCNA family.</text>
</comment>
<dbReference type="Pfam" id="PF00705">
    <property type="entry name" value="PCNA_N"/>
    <property type="match status" value="1"/>
</dbReference>
<dbReference type="InterPro" id="IPR022649">
    <property type="entry name" value="Pr_cel_nuc_antig_C"/>
</dbReference>
<dbReference type="GO" id="GO:0043626">
    <property type="term" value="C:PCNA complex"/>
    <property type="evidence" value="ECO:0007669"/>
    <property type="project" value="TreeGrafter"/>
</dbReference>
<dbReference type="GO" id="GO:0030337">
    <property type="term" value="F:DNA polymerase processivity factor activity"/>
    <property type="evidence" value="ECO:0007669"/>
    <property type="project" value="InterPro"/>
</dbReference>